<dbReference type="AlphaFoldDB" id="A0A7M5WVD8"/>
<sequence length="643" mass="73048">MEEEVKKAEVKKSEVKILVSKCKGLNQSKPSPQFFVTTKAEFGQTFLGESGKVELNHETGYFNFEFTSSLMLTGSDPMVLDEIAQTPVVVTFNEILPKDKKAKEEKTNTVGKCCIDLLPLLKGETNFSVNLPIHAINQDSQASEQALPVVHVNVSMEKPLLTEEQLENCNLLTLCVENLFSPPESWTPNGQFSYAACLQMPVSNEKETPVMMPSGTFRNPGEKEISDQRKWSCVPMASGSSLYIPNTKIPHHVIEEENGDLRKKEDIEFRELVESQKPRITWNAERRCFFNRQASFSFQQQIAQFRRWPIEVVRIANNAPSHQKAKHKDDDNNTSFHGVAYVDLAPLLYPGVNKISGAFLIQPFSETEMTEKFEKNTILTEENLKTMMDATRSHSSLGHAKGAGGGGGHGKPKVDAKVKQSTVNMGSKIEGDETSTTVVSEAHEYIEARSYVVIEVELEKPLVRKKEIEEIKERISSIIPPRPAYQKKQGGSEKAISDFEEQIGKSANVILEEFRKSFSGIKLSETLNDAEERRKQFFYYLNSTGKYCALKEQIKHFVIKIVREKFLYTSNFKDNEEMQRFTTDLYRFLLDHMHQGLNKYLTSEETAEIPPSIFDSSLLRRFAKEAEDMLNFEEAAKYYQEVC</sequence>
<evidence type="ECO:0000313" key="4">
    <source>
        <dbReference type="EnsemblMetazoa" id="CLYHEMP013761.1"/>
    </source>
</evidence>
<dbReference type="OrthoDB" id="10262375at2759"/>
<dbReference type="GO" id="GO:0070062">
    <property type="term" value="C:extracellular exosome"/>
    <property type="evidence" value="ECO:0007669"/>
    <property type="project" value="TreeGrafter"/>
</dbReference>
<reference evidence="4" key="1">
    <citation type="submission" date="2021-01" db="UniProtKB">
        <authorList>
            <consortium name="EnsemblMetazoa"/>
        </authorList>
    </citation>
    <scope>IDENTIFICATION</scope>
</reference>
<feature type="region of interest" description="Disordered" evidence="3">
    <location>
        <begin position="395"/>
        <end position="414"/>
    </location>
</feature>
<keyword evidence="2" id="KW-0802">TPR repeat</keyword>
<dbReference type="EnsemblMetazoa" id="CLYHEMT013761.1">
    <property type="protein sequence ID" value="CLYHEMP013761.1"/>
    <property type="gene ID" value="CLYHEMG013761"/>
</dbReference>
<evidence type="ECO:0000256" key="2">
    <source>
        <dbReference type="ARBA" id="ARBA00022803"/>
    </source>
</evidence>
<organism evidence="4 5">
    <name type="scientific">Clytia hemisphaerica</name>
    <dbReference type="NCBI Taxonomy" id="252671"/>
    <lineage>
        <taxon>Eukaryota</taxon>
        <taxon>Metazoa</taxon>
        <taxon>Cnidaria</taxon>
        <taxon>Hydrozoa</taxon>
        <taxon>Hydroidolina</taxon>
        <taxon>Leptothecata</taxon>
        <taxon>Obeliida</taxon>
        <taxon>Clytiidae</taxon>
        <taxon>Clytia</taxon>
    </lineage>
</organism>
<protein>
    <submittedName>
        <fullName evidence="4">Uncharacterized protein</fullName>
    </submittedName>
</protein>
<name>A0A7M5WVD8_9CNID</name>
<evidence type="ECO:0000256" key="1">
    <source>
        <dbReference type="ARBA" id="ARBA00022737"/>
    </source>
</evidence>
<keyword evidence="5" id="KW-1185">Reference proteome</keyword>
<dbReference type="PANTHER" id="PTHR44314:SF1">
    <property type="entry name" value="CILIA- AND FLAGELLA-ASSOCIATED PROTEIN 70"/>
    <property type="match status" value="1"/>
</dbReference>
<dbReference type="Proteomes" id="UP000594262">
    <property type="component" value="Unplaced"/>
</dbReference>
<dbReference type="GO" id="GO:0003341">
    <property type="term" value="P:cilium movement"/>
    <property type="evidence" value="ECO:0007669"/>
    <property type="project" value="TreeGrafter"/>
</dbReference>
<keyword evidence="1" id="KW-0677">Repeat</keyword>
<evidence type="ECO:0000256" key="3">
    <source>
        <dbReference type="SAM" id="MobiDB-lite"/>
    </source>
</evidence>
<dbReference type="GO" id="GO:0060271">
    <property type="term" value="P:cilium assembly"/>
    <property type="evidence" value="ECO:0007669"/>
    <property type="project" value="TreeGrafter"/>
</dbReference>
<accession>A0A7M5WVD8</accession>
<dbReference type="InterPro" id="IPR052628">
    <property type="entry name" value="CFAP70"/>
</dbReference>
<dbReference type="GO" id="GO:0031514">
    <property type="term" value="C:motile cilium"/>
    <property type="evidence" value="ECO:0007669"/>
    <property type="project" value="TreeGrafter"/>
</dbReference>
<dbReference type="PANTHER" id="PTHR44314">
    <property type="entry name" value="CILIA- AND FLAGELLA-ASSOCIATED PROTEIN 70"/>
    <property type="match status" value="1"/>
</dbReference>
<proteinExistence type="predicted"/>
<evidence type="ECO:0000313" key="5">
    <source>
        <dbReference type="Proteomes" id="UP000594262"/>
    </source>
</evidence>